<evidence type="ECO:0000256" key="1">
    <source>
        <dbReference type="ARBA" id="ARBA00006821"/>
    </source>
</evidence>
<sequence>MTDGGRRGMRICFGFGVHHPYLLNRAFHPDDARGRKHLTEAYFSSRTRDAFLRAVNDAYLPTLAALDGWRERGVACTFSISGPAVEHLERWAPDALDLLRRVVSAPGTELLAQTYYHGIAERLGDACEVEEQVVQHRRLMEETFGKRPAIYDATDFAFSRDVAETVRRAGLAGIYIEGNERVLAGRNPNCIYRSEGLPVLVRHCPLSDDVARRFFMQHWDQYPLTPGKYAGWIAASPGDCVHASIDLGVLRQGDGTGPDILGFIRDLPDALEQAGVAATVPSEIIAAASEGDAIWDGKEDARHLNMMQQSAVDALQSGGRWLPEKQIWRLLQEVDHFHAMAMKSGSCGEAFHQASQEEAFSAFDTYMRILSDYEERSAAMVRSKRAALSLRCVPPEKAFHFSSPDRTAGFAAHSLEELADMLEYASDEVIAYHRERGDFTRWITEVIGDTVIGRTVQECESRDELRAALQARIHALWNRLR</sequence>
<dbReference type="Pfam" id="PF03065">
    <property type="entry name" value="Glyco_hydro_57"/>
    <property type="match status" value="1"/>
</dbReference>
<accession>A0ABT8ME56</accession>
<evidence type="ECO:0000313" key="5">
    <source>
        <dbReference type="Proteomes" id="UP001168338"/>
    </source>
</evidence>
<keyword evidence="5" id="KW-1185">Reference proteome</keyword>
<comment type="similarity">
    <text evidence="1">Belongs to the glycosyl hydrolase 57 family.</text>
</comment>
<protein>
    <submittedName>
        <fullName evidence="4">Alpha-amlyase</fullName>
    </submittedName>
</protein>
<feature type="domain" description="Glycoside hydrolase family 57 N-terminal" evidence="3">
    <location>
        <begin position="13"/>
        <end position="286"/>
    </location>
</feature>
<dbReference type="Proteomes" id="UP001168338">
    <property type="component" value="Unassembled WGS sequence"/>
</dbReference>
<proteinExistence type="inferred from homology"/>
<evidence type="ECO:0000259" key="3">
    <source>
        <dbReference type="Pfam" id="PF03065"/>
    </source>
</evidence>
<dbReference type="InterPro" id="IPR004300">
    <property type="entry name" value="Glyco_hydro_57_N"/>
</dbReference>
<dbReference type="EMBL" id="VCYH01000019">
    <property type="protein sequence ID" value="MDN7026229.1"/>
    <property type="molecule type" value="Genomic_DNA"/>
</dbReference>
<dbReference type="PANTHER" id="PTHR36306:SF1">
    <property type="entry name" value="ALPHA-AMYLASE-RELATED"/>
    <property type="match status" value="1"/>
</dbReference>
<dbReference type="RefSeq" id="WP_301665437.1">
    <property type="nucleotide sequence ID" value="NZ_VCYH01000019.1"/>
</dbReference>
<gene>
    <name evidence="4" type="ORF">FGU65_15310</name>
</gene>
<dbReference type="Gene3D" id="3.20.110.20">
    <property type="match status" value="1"/>
</dbReference>
<dbReference type="InterPro" id="IPR011330">
    <property type="entry name" value="Glyco_hydro/deAcase_b/a-brl"/>
</dbReference>
<evidence type="ECO:0000313" key="4">
    <source>
        <dbReference type="EMBL" id="MDN7026229.1"/>
    </source>
</evidence>
<comment type="caution">
    <text evidence="4">The sequence shown here is derived from an EMBL/GenBank/DDBJ whole genome shotgun (WGS) entry which is preliminary data.</text>
</comment>
<keyword evidence="2" id="KW-0119">Carbohydrate metabolism</keyword>
<dbReference type="SUPFAM" id="SSF88713">
    <property type="entry name" value="Glycoside hydrolase/deacetylase"/>
    <property type="match status" value="1"/>
</dbReference>
<dbReference type="InterPro" id="IPR052046">
    <property type="entry name" value="GH57_Enzymes"/>
</dbReference>
<evidence type="ECO:0000256" key="2">
    <source>
        <dbReference type="ARBA" id="ARBA00023277"/>
    </source>
</evidence>
<reference evidence="4" key="1">
    <citation type="submission" date="2019-05" db="EMBL/GenBank/DDBJ databases">
        <title>Methanoculleus sp. FWC-SCC1, a methanogenic archaeon isolated from deep marine cold seep.</title>
        <authorList>
            <person name="Chen Y.-W."/>
            <person name="Chen S.-C."/>
            <person name="Teng N.-H."/>
            <person name="Lai M.-C."/>
        </authorList>
    </citation>
    <scope>NUCLEOTIDE SEQUENCE</scope>
    <source>
        <strain evidence="4">FWC-SCC1</strain>
    </source>
</reference>
<name>A0ABT8ME56_9EURY</name>
<organism evidence="4 5">
    <name type="scientific">Methanoculleus frigidifontis</name>
    <dbReference type="NCBI Taxonomy" id="2584085"/>
    <lineage>
        <taxon>Archaea</taxon>
        <taxon>Methanobacteriati</taxon>
        <taxon>Methanobacteriota</taxon>
        <taxon>Stenosarchaea group</taxon>
        <taxon>Methanomicrobia</taxon>
        <taxon>Methanomicrobiales</taxon>
        <taxon>Methanomicrobiaceae</taxon>
        <taxon>Methanoculleus</taxon>
    </lineage>
</organism>
<dbReference type="PANTHER" id="PTHR36306">
    <property type="entry name" value="ALPHA-AMYLASE-RELATED-RELATED"/>
    <property type="match status" value="1"/>
</dbReference>